<dbReference type="Proteomes" id="UP000578112">
    <property type="component" value="Unassembled WGS sequence"/>
</dbReference>
<dbReference type="GO" id="GO:0004519">
    <property type="term" value="F:endonuclease activity"/>
    <property type="evidence" value="ECO:0007669"/>
    <property type="project" value="UniProtKB-KW"/>
</dbReference>
<dbReference type="SMART" id="SM00915">
    <property type="entry name" value="Jacalin"/>
    <property type="match status" value="1"/>
</dbReference>
<name>A0A7W7I1L0_9ACTN</name>
<dbReference type="GO" id="GO:0016791">
    <property type="term" value="F:phosphatase activity"/>
    <property type="evidence" value="ECO:0007669"/>
    <property type="project" value="InterPro"/>
</dbReference>
<proteinExistence type="predicted"/>
<accession>A0A7W7I1L0</accession>
<dbReference type="PANTHER" id="PTHR16320:SF1">
    <property type="entry name" value="SPHINGOMYELINASE DDB_G0288017"/>
    <property type="match status" value="1"/>
</dbReference>
<keyword evidence="3" id="KW-0540">Nuclease</keyword>
<dbReference type="GO" id="GO:0004767">
    <property type="term" value="F:sphingomyelin phosphodiesterase activity"/>
    <property type="evidence" value="ECO:0007669"/>
    <property type="project" value="InterPro"/>
</dbReference>
<dbReference type="PANTHER" id="PTHR16320">
    <property type="entry name" value="SPHINGOMYELINASE FAMILY MEMBER"/>
    <property type="match status" value="1"/>
</dbReference>
<dbReference type="Gene3D" id="3.60.10.10">
    <property type="entry name" value="Endonuclease/exonuclease/phosphatase"/>
    <property type="match status" value="1"/>
</dbReference>
<evidence type="ECO:0000259" key="2">
    <source>
        <dbReference type="PROSITE" id="PS51752"/>
    </source>
</evidence>
<feature type="chain" id="PRO_5030886470" evidence="1">
    <location>
        <begin position="26"/>
        <end position="438"/>
    </location>
</feature>
<dbReference type="Pfam" id="PF01419">
    <property type="entry name" value="Jacalin"/>
    <property type="match status" value="1"/>
</dbReference>
<dbReference type="InterPro" id="IPR038772">
    <property type="entry name" value="Sph/SMPD2-like"/>
</dbReference>
<keyword evidence="3" id="KW-0378">Hydrolase</keyword>
<dbReference type="InterPro" id="IPR036691">
    <property type="entry name" value="Endo/exonu/phosph_ase_sf"/>
</dbReference>
<sequence length="438" mass="45630">MNVPLSLAAILVAGAAQVPATPALAAPPPTGSFSILSYNIAGLPEPLSGSEPAVNTPIIGQRLGPYEIVHVQEDFNYHAALYANDTHPQRTPTSGPAAFGDGLNTLSDYPYSDLFRDDWDACNGTDCLTPKGFTWSRTRLAEGVLIDFYNVHANAGSADGDLSARRANISELSAFIAANSAGNAVVVAGDTNTRYTRAGDNIRDLLTANGLTDAWVEEERGGVPPAIGSPSIGCDDAAVTDACEVVDKILYRGNRYITLDLERYGNENAGFRRADGAMLSDHYPIAAEFGWTLNPDLSLSDATGGPHGTPFTDVAAVPLGRRVAQVGIRAGSRVDQVSLTPDGAMPFVHGGGGGTAQSLTLAAGEYLTSATVHTGVRSGQTRVFGIRFGTSAGRVLSGGTLTSPGVTYQAPAGWQISGFHGRSGAELDKIGFVYTRAG</sequence>
<keyword evidence="4" id="KW-1185">Reference proteome</keyword>
<dbReference type="InterPro" id="IPR000300">
    <property type="entry name" value="IPPc"/>
</dbReference>
<keyword evidence="3" id="KW-0255">Endonuclease</keyword>
<organism evidence="3 4">
    <name type="scientific">Actinoplanes digitatis</name>
    <dbReference type="NCBI Taxonomy" id="1868"/>
    <lineage>
        <taxon>Bacteria</taxon>
        <taxon>Bacillati</taxon>
        <taxon>Actinomycetota</taxon>
        <taxon>Actinomycetes</taxon>
        <taxon>Micromonosporales</taxon>
        <taxon>Micromonosporaceae</taxon>
        <taxon>Actinoplanes</taxon>
    </lineage>
</organism>
<feature type="signal peptide" evidence="1">
    <location>
        <begin position="1"/>
        <end position="25"/>
    </location>
</feature>
<feature type="domain" description="Jacalin-type lectin" evidence="2">
    <location>
        <begin position="297"/>
        <end position="436"/>
    </location>
</feature>
<dbReference type="Gene3D" id="2.100.10.30">
    <property type="entry name" value="Jacalin-like lectin domain"/>
    <property type="match status" value="1"/>
</dbReference>
<dbReference type="InterPro" id="IPR036404">
    <property type="entry name" value="Jacalin-like_lectin_dom_sf"/>
</dbReference>
<dbReference type="GO" id="GO:0046856">
    <property type="term" value="P:phosphatidylinositol dephosphorylation"/>
    <property type="evidence" value="ECO:0007669"/>
    <property type="project" value="InterPro"/>
</dbReference>
<evidence type="ECO:0000313" key="4">
    <source>
        <dbReference type="Proteomes" id="UP000578112"/>
    </source>
</evidence>
<dbReference type="CDD" id="cd09615">
    <property type="entry name" value="Jacalin_EEP"/>
    <property type="match status" value="1"/>
</dbReference>
<dbReference type="AlphaFoldDB" id="A0A7W7I1L0"/>
<dbReference type="GO" id="GO:0005737">
    <property type="term" value="C:cytoplasm"/>
    <property type="evidence" value="ECO:0007669"/>
    <property type="project" value="TreeGrafter"/>
</dbReference>
<evidence type="ECO:0000313" key="3">
    <source>
        <dbReference type="EMBL" id="MBB4764553.1"/>
    </source>
</evidence>
<evidence type="ECO:0000256" key="1">
    <source>
        <dbReference type="SAM" id="SignalP"/>
    </source>
</evidence>
<dbReference type="RefSeq" id="WP_184995731.1">
    <property type="nucleotide sequence ID" value="NZ_BOMK01000003.1"/>
</dbReference>
<keyword evidence="1" id="KW-0732">Signal</keyword>
<dbReference type="PROSITE" id="PS51752">
    <property type="entry name" value="JACALIN_LECTIN"/>
    <property type="match status" value="1"/>
</dbReference>
<dbReference type="SUPFAM" id="SSF56219">
    <property type="entry name" value="DNase I-like"/>
    <property type="match status" value="1"/>
</dbReference>
<keyword evidence="3" id="KW-0269">Exonuclease</keyword>
<dbReference type="Pfam" id="PF22669">
    <property type="entry name" value="Exo_endo_phos2"/>
    <property type="match status" value="1"/>
</dbReference>
<dbReference type="SUPFAM" id="SSF51101">
    <property type="entry name" value="Mannose-binding lectins"/>
    <property type="match status" value="1"/>
</dbReference>
<comment type="caution">
    <text evidence="3">The sequence shown here is derived from an EMBL/GenBank/DDBJ whole genome shotgun (WGS) entry which is preliminary data.</text>
</comment>
<reference evidence="3 4" key="1">
    <citation type="submission" date="2020-08" db="EMBL/GenBank/DDBJ databases">
        <title>Sequencing the genomes of 1000 actinobacteria strains.</title>
        <authorList>
            <person name="Klenk H.-P."/>
        </authorList>
    </citation>
    <scope>NUCLEOTIDE SEQUENCE [LARGE SCALE GENOMIC DNA]</scope>
    <source>
        <strain evidence="3 4">DSM 43149</strain>
    </source>
</reference>
<dbReference type="GO" id="GO:0004527">
    <property type="term" value="F:exonuclease activity"/>
    <property type="evidence" value="ECO:0007669"/>
    <property type="project" value="UniProtKB-KW"/>
</dbReference>
<gene>
    <name evidence="3" type="ORF">BJ971_005109</name>
</gene>
<protein>
    <submittedName>
        <fullName evidence="3">Endonuclease/exonuclease/phosphatase family metal-dependent hydrolase</fullName>
    </submittedName>
</protein>
<dbReference type="EMBL" id="JACHNH010000001">
    <property type="protein sequence ID" value="MBB4764553.1"/>
    <property type="molecule type" value="Genomic_DNA"/>
</dbReference>
<dbReference type="InterPro" id="IPR001229">
    <property type="entry name" value="Jacalin-like_lectin_dom"/>
</dbReference>